<comment type="caution">
    <text evidence="3">The sequence shown here is derived from an EMBL/GenBank/DDBJ whole genome shotgun (WGS) entry which is preliminary data.</text>
</comment>
<feature type="domain" description="CHRD" evidence="2">
    <location>
        <begin position="50"/>
        <end position="191"/>
    </location>
</feature>
<evidence type="ECO:0000256" key="1">
    <source>
        <dbReference type="SAM" id="SignalP"/>
    </source>
</evidence>
<dbReference type="AlphaFoldDB" id="A0A250X5Q2"/>
<evidence type="ECO:0000259" key="2">
    <source>
        <dbReference type="SMART" id="SM00754"/>
    </source>
</evidence>
<gene>
    <name evidence="3" type="ORF">CEUSTIGMA_g5830.t1</name>
</gene>
<organism evidence="3 4">
    <name type="scientific">Chlamydomonas eustigma</name>
    <dbReference type="NCBI Taxonomy" id="1157962"/>
    <lineage>
        <taxon>Eukaryota</taxon>
        <taxon>Viridiplantae</taxon>
        <taxon>Chlorophyta</taxon>
        <taxon>core chlorophytes</taxon>
        <taxon>Chlorophyceae</taxon>
        <taxon>CS clade</taxon>
        <taxon>Chlamydomonadales</taxon>
        <taxon>Chlamydomonadaceae</taxon>
        <taxon>Chlamydomonas</taxon>
    </lineage>
</organism>
<evidence type="ECO:0000313" key="4">
    <source>
        <dbReference type="Proteomes" id="UP000232323"/>
    </source>
</evidence>
<keyword evidence="1" id="KW-0732">Signal</keyword>
<dbReference type="InterPro" id="IPR010895">
    <property type="entry name" value="CHRD"/>
</dbReference>
<dbReference type="EMBL" id="BEGY01000032">
    <property type="protein sequence ID" value="GAX78388.1"/>
    <property type="molecule type" value="Genomic_DNA"/>
</dbReference>
<dbReference type="SMART" id="SM00754">
    <property type="entry name" value="CHRD"/>
    <property type="match status" value="1"/>
</dbReference>
<dbReference type="Pfam" id="PF07452">
    <property type="entry name" value="CHRD"/>
    <property type="match status" value="1"/>
</dbReference>
<sequence length="260" mass="27150">MNSSSVMLIVAFLAAVSSSCHGTSVQGRELQGSMGSMGSMSKYYTVKVDALYYTPLKGKFVNLLPPVKTSSSGAAAVIVFNSSYALGSFNFSNIDGVYMAHIHNGSKTTNGFPIVWGLNSSCAGTLACAGLWQPFSVPAKSHYSSSYSFSPSLPIPGSNLTIGHQLSMGLAYFNVHTIAYQGGQIRGQFAPLLKKKTISSCFTTTLASGTTQACYLCGAGKGGPGKDMCYLCGSNMMPVTHAEATKIFDGVAVAKASGLF</sequence>
<protein>
    <recommendedName>
        <fullName evidence="2">CHRD domain-containing protein</fullName>
    </recommendedName>
</protein>
<name>A0A250X5Q2_9CHLO</name>
<keyword evidence="4" id="KW-1185">Reference proteome</keyword>
<evidence type="ECO:0000313" key="3">
    <source>
        <dbReference type="EMBL" id="GAX78388.1"/>
    </source>
</evidence>
<feature type="chain" id="PRO_5012038387" description="CHRD domain-containing protein" evidence="1">
    <location>
        <begin position="23"/>
        <end position="260"/>
    </location>
</feature>
<proteinExistence type="predicted"/>
<reference evidence="3 4" key="1">
    <citation type="submission" date="2017-08" db="EMBL/GenBank/DDBJ databases">
        <title>Acidophilic green algal genome provides insights into adaptation to an acidic environment.</title>
        <authorList>
            <person name="Hirooka S."/>
            <person name="Hirose Y."/>
            <person name="Kanesaki Y."/>
            <person name="Higuchi S."/>
            <person name="Fujiwara T."/>
            <person name="Onuma R."/>
            <person name="Era A."/>
            <person name="Ohbayashi R."/>
            <person name="Uzuka A."/>
            <person name="Nozaki H."/>
            <person name="Yoshikawa H."/>
            <person name="Miyagishima S.Y."/>
        </authorList>
    </citation>
    <scope>NUCLEOTIDE SEQUENCE [LARGE SCALE GENOMIC DNA]</scope>
    <source>
        <strain evidence="3 4">NIES-2499</strain>
    </source>
</reference>
<accession>A0A250X5Q2</accession>
<feature type="signal peptide" evidence="1">
    <location>
        <begin position="1"/>
        <end position="22"/>
    </location>
</feature>
<dbReference type="Proteomes" id="UP000232323">
    <property type="component" value="Unassembled WGS sequence"/>
</dbReference>